<dbReference type="Proteomes" id="UP000295375">
    <property type="component" value="Unassembled WGS sequence"/>
</dbReference>
<feature type="signal peptide" evidence="2">
    <location>
        <begin position="1"/>
        <end position="26"/>
    </location>
</feature>
<keyword evidence="2" id="KW-0732">Signal</keyword>
<dbReference type="RefSeq" id="WP_133591370.1">
    <property type="nucleotide sequence ID" value="NZ_CP037953.1"/>
</dbReference>
<dbReference type="EMBL" id="SNYM01000011">
    <property type="protein sequence ID" value="TDQ47149.1"/>
    <property type="molecule type" value="Genomic_DNA"/>
</dbReference>
<gene>
    <name evidence="3" type="ORF">EV696_11177</name>
</gene>
<accession>A0A4R6UNG3</accession>
<reference evidence="3 4" key="1">
    <citation type="submission" date="2019-03" db="EMBL/GenBank/DDBJ databases">
        <title>Genomic Encyclopedia of Type Strains, Phase IV (KMG-IV): sequencing the most valuable type-strain genomes for metagenomic binning, comparative biology and taxonomic classification.</title>
        <authorList>
            <person name="Goeker M."/>
        </authorList>
    </citation>
    <scope>NUCLEOTIDE SEQUENCE [LARGE SCALE GENOMIC DNA]</scope>
    <source>
        <strain evidence="3 4">DSM 103792</strain>
    </source>
</reference>
<evidence type="ECO:0000256" key="2">
    <source>
        <dbReference type="SAM" id="SignalP"/>
    </source>
</evidence>
<keyword evidence="4" id="KW-1185">Reference proteome</keyword>
<proteinExistence type="predicted"/>
<dbReference type="OrthoDB" id="5727317at2"/>
<evidence type="ECO:0008006" key="5">
    <source>
        <dbReference type="Google" id="ProtNLM"/>
    </source>
</evidence>
<organism evidence="3 4">
    <name type="scientific">Permianibacter aggregans</name>
    <dbReference type="NCBI Taxonomy" id="1510150"/>
    <lineage>
        <taxon>Bacteria</taxon>
        <taxon>Pseudomonadati</taxon>
        <taxon>Pseudomonadota</taxon>
        <taxon>Gammaproteobacteria</taxon>
        <taxon>Pseudomonadales</taxon>
        <taxon>Pseudomonadaceae</taxon>
        <taxon>Permianibacter</taxon>
    </lineage>
</organism>
<feature type="chain" id="PRO_5020583323" description="Beta-barrel porin 2" evidence="2">
    <location>
        <begin position="27"/>
        <end position="363"/>
    </location>
</feature>
<feature type="region of interest" description="Disordered" evidence="1">
    <location>
        <begin position="26"/>
        <end position="46"/>
    </location>
</feature>
<name>A0A4R6UNG3_9GAMM</name>
<sequence>MRSKHPMVPVVGFCLALLSFAMPTQAEEENEANAETESSLCPAQQQAADASQTDTSCFLFHLVYLQPESDSENNNGLSGGLGVTYDLQYSLWDTGSLNSEGEAGVDKQDGITRFHKYHLDFHANGTYAFDQDTPRKDFIKAKVDGLYQWYREDKQFVDRSLCLKPEDIAAGRCQVTLGSLFVDAGLTASYESDQRRENVNYTYGATAHVSWWPDRDSAVLKFNPLDWPFRMIRKATGDDPRPIRQSMPSLLLNLERVSPDKDTLRQEVLGASSEDHDRLNIELGFSTAVGTFSEKRVNFSASLRYFRELDPPTAIEAADMDTHKAIFYSLEMDSGWRLTYATGKLPFDREEDQLWELGYQLDY</sequence>
<evidence type="ECO:0000256" key="1">
    <source>
        <dbReference type="SAM" id="MobiDB-lite"/>
    </source>
</evidence>
<evidence type="ECO:0000313" key="4">
    <source>
        <dbReference type="Proteomes" id="UP000295375"/>
    </source>
</evidence>
<feature type="compositionally biased region" description="Low complexity" evidence="1">
    <location>
        <begin position="35"/>
        <end position="46"/>
    </location>
</feature>
<comment type="caution">
    <text evidence="3">The sequence shown here is derived from an EMBL/GenBank/DDBJ whole genome shotgun (WGS) entry which is preliminary data.</text>
</comment>
<protein>
    <recommendedName>
        <fullName evidence="5">Beta-barrel porin 2</fullName>
    </recommendedName>
</protein>
<evidence type="ECO:0000313" key="3">
    <source>
        <dbReference type="EMBL" id="TDQ47149.1"/>
    </source>
</evidence>
<dbReference type="AlphaFoldDB" id="A0A4R6UNG3"/>